<dbReference type="GO" id="GO:0005886">
    <property type="term" value="C:plasma membrane"/>
    <property type="evidence" value="ECO:0007669"/>
    <property type="project" value="TreeGrafter"/>
</dbReference>
<accession>H3KCC5</accession>
<evidence type="ECO:0008006" key="3">
    <source>
        <dbReference type="Google" id="ProtNLM"/>
    </source>
</evidence>
<reference evidence="1 2" key="1">
    <citation type="submission" date="2011-11" db="EMBL/GenBank/DDBJ databases">
        <authorList>
            <person name="Weinstock G."/>
            <person name="Sodergren E."/>
            <person name="Clifton S."/>
            <person name="Fulton L."/>
            <person name="Fulton B."/>
            <person name="Courtney L."/>
            <person name="Fronick C."/>
            <person name="Harrison M."/>
            <person name="Strong C."/>
            <person name="Farmer C."/>
            <person name="Delahaunty K."/>
            <person name="Markovic C."/>
            <person name="Hall O."/>
            <person name="Minx P."/>
            <person name="Tomlinson C."/>
            <person name="Mitreva M."/>
            <person name="Hou S."/>
            <person name="Chen J."/>
            <person name="Wollam A."/>
            <person name="Pepin K.H."/>
            <person name="Johnson M."/>
            <person name="Bhonagiri V."/>
            <person name="Zhang X."/>
            <person name="Suruliraj S."/>
            <person name="Warren W."/>
            <person name="Chinwalla A."/>
            <person name="Mardis E.R."/>
            <person name="Wilson R.K."/>
        </authorList>
    </citation>
    <scope>NUCLEOTIDE SEQUENCE [LARGE SCALE GENOMIC DNA]</scope>
    <source>
        <strain evidence="1 2">YIT 11816</strain>
    </source>
</reference>
<organism evidence="1 2">
    <name type="scientific">Sutterella parvirubra YIT 11816</name>
    <dbReference type="NCBI Taxonomy" id="762967"/>
    <lineage>
        <taxon>Bacteria</taxon>
        <taxon>Pseudomonadati</taxon>
        <taxon>Pseudomonadota</taxon>
        <taxon>Betaproteobacteria</taxon>
        <taxon>Burkholderiales</taxon>
        <taxon>Sutterellaceae</taxon>
        <taxon>Sutterella</taxon>
    </lineage>
</organism>
<comment type="caution">
    <text evidence="1">The sequence shown here is derived from an EMBL/GenBank/DDBJ whole genome shotgun (WGS) entry which is preliminary data.</text>
</comment>
<dbReference type="STRING" id="762967.HMPREF9440_00376"/>
<dbReference type="HOGENOM" id="CLU_344816_0_0_4"/>
<dbReference type="Proteomes" id="UP000004956">
    <property type="component" value="Unassembled WGS sequence"/>
</dbReference>
<dbReference type="PANTHER" id="PTHR30441:SF8">
    <property type="entry name" value="DUF748 DOMAIN-CONTAINING PROTEIN"/>
    <property type="match status" value="1"/>
</dbReference>
<sequence length="837" mass="85547">MRKLFAFSAVTVAVGAALYAGIGYWAVPHYSRQILEETVAQKLGRTVTLDAVDFNPWTWVYEIRGLTIASRRGEAPLLELGLLRVDASAETITKMAPVLSELTIDGLKVTATVNDENIAELEKLTGSTGDAAPAAEASSDPGGIPAFAVYNISVKNSSFALVDTTRGIEERLTDVELALPFVSTMEAGGESLVTPKLSLNWNGTPVVAEGSTKPFGSTLEAQMRLKIDGLDVTPLARLVPDALPEGLTLASAKLSTDTSVFFRNATGGEPAAINVSGTTSLADVALTTGAGKTMKTPASLKLARVTLKSVDPTKASADVDEVLIRGVRVAAERNADGVGLSGAMPKAGTGAAAPAAEASSSASDAGSSAAWSWRLGRVAVEDVGVTFTDRTTAPAASLSVANLKAEVQNLASSGDPGKASFSMNVLGGSMNGSGTVSVSPVGGSFTLNASKLALAQISPYVKSVMGADLAGQFTMNMKAEGTPERVKLSGDASLANLALTKAGASMAAVKSASVKIASIDTGTSSAQIDRVNVTSADIRAVMTKAGLNFTEGLASGEEEKTDEKALAQKSASTAPAWQWSVGTAELKNSRFSFRDETISPKGDAQLENVNVTVKNLSSKAGTQSVLDLSAGVGGGTLNVAGNFGISPVAASLDVEAQKVGLAPYGNLMRGYAGVGAKAGTVELRGRLGFADDVPSWKGDASLTSLDLVNAKGSGLMSWKSASLTGMDVAGGEPPRIIIARAEVDQLGEKQTETVRGALGLAGIVAQLAGKESVGKKIAKVEDKLSGSIVLENIRYVDGAFSAEGVSAASVGGILLQKLSESVGGKWLGQGAATDAKK</sequence>
<dbReference type="RefSeq" id="WP_008540852.1">
    <property type="nucleotide sequence ID" value="NZ_JH604873.1"/>
</dbReference>
<proteinExistence type="predicted"/>
<dbReference type="EMBL" id="AFBQ01000043">
    <property type="protein sequence ID" value="EHY32235.1"/>
    <property type="molecule type" value="Genomic_DNA"/>
</dbReference>
<evidence type="ECO:0000313" key="2">
    <source>
        <dbReference type="Proteomes" id="UP000004956"/>
    </source>
</evidence>
<dbReference type="InterPro" id="IPR052894">
    <property type="entry name" value="AsmA-related"/>
</dbReference>
<dbReference type="Pfam" id="PF05359">
    <property type="entry name" value="DUF748"/>
    <property type="match status" value="2"/>
</dbReference>
<protein>
    <recommendedName>
        <fullName evidence="3">AsmA family protein</fullName>
    </recommendedName>
</protein>
<dbReference type="OrthoDB" id="9757969at2"/>
<dbReference type="GO" id="GO:0090313">
    <property type="term" value="P:regulation of protein targeting to membrane"/>
    <property type="evidence" value="ECO:0007669"/>
    <property type="project" value="TreeGrafter"/>
</dbReference>
<dbReference type="InterPro" id="IPR008023">
    <property type="entry name" value="DUF748"/>
</dbReference>
<dbReference type="AlphaFoldDB" id="H3KCC5"/>
<dbReference type="PATRIC" id="fig|762967.3.peg.316"/>
<dbReference type="PANTHER" id="PTHR30441">
    <property type="entry name" value="DUF748 DOMAIN-CONTAINING PROTEIN"/>
    <property type="match status" value="1"/>
</dbReference>
<gene>
    <name evidence="1" type="ORF">HMPREF9440_00376</name>
</gene>
<evidence type="ECO:0000313" key="1">
    <source>
        <dbReference type="EMBL" id="EHY32235.1"/>
    </source>
</evidence>
<name>H3KCC5_9BURK</name>
<keyword evidence="2" id="KW-1185">Reference proteome</keyword>